<proteinExistence type="predicted"/>
<evidence type="ECO:0000313" key="3">
    <source>
        <dbReference type="Proteomes" id="UP000256977"/>
    </source>
</evidence>
<keyword evidence="1" id="KW-0732">Signal</keyword>
<name>A0A3D9JSJ6_9BACL</name>
<feature type="chain" id="PRO_5039274453" description="YtkA-like protein" evidence="1">
    <location>
        <begin position="21"/>
        <end position="287"/>
    </location>
</feature>
<reference evidence="2 3" key="1">
    <citation type="submission" date="2018-07" db="EMBL/GenBank/DDBJ databases">
        <title>Genomic Encyclopedia of Type Strains, Phase III (KMG-III): the genomes of soil and plant-associated and newly described type strains.</title>
        <authorList>
            <person name="Whitman W."/>
        </authorList>
    </citation>
    <scope>NUCLEOTIDE SEQUENCE [LARGE SCALE GENOMIC DNA]</scope>
    <source>
        <strain evidence="2 3">CECT 7287</strain>
    </source>
</reference>
<dbReference type="PROSITE" id="PS51257">
    <property type="entry name" value="PROKAR_LIPOPROTEIN"/>
    <property type="match status" value="1"/>
</dbReference>
<dbReference type="OrthoDB" id="128043at2"/>
<accession>A0A3D9JSJ6</accession>
<gene>
    <name evidence="2" type="ORF">DFP98_112114</name>
</gene>
<dbReference type="EMBL" id="QRDZ01000012">
    <property type="protein sequence ID" value="RED76396.1"/>
    <property type="molecule type" value="Genomic_DNA"/>
</dbReference>
<dbReference type="Proteomes" id="UP000256977">
    <property type="component" value="Unassembled WGS sequence"/>
</dbReference>
<evidence type="ECO:0008006" key="4">
    <source>
        <dbReference type="Google" id="ProtNLM"/>
    </source>
</evidence>
<sequence>MNILKSTLKMAAFIIGLALVAGCSGTKWDNVDKRPPARGLLAMVQQDQMTNITDRGYRVIAAESDGKPFGEGDVDIRLLVLDSSGIPVQKFTEDRTKLMHLIVVSKDLGTFMHVHPEYEGDGVFTVPISFPHAGPYLLISEFIPERQDMTVHKQWITVAGEKPPKVETLPDDSSSKRMGDLNISLSASSGLDHIIAGEMVMLLFQLSDAETLQPVGRLEPYLGASGHSVILNSAADVYVHVHAAEEMSSGGSVMFHTVFPEAGIYKIWGQFQYEGKLTTVPFVIQVR</sequence>
<protein>
    <recommendedName>
        <fullName evidence="4">YtkA-like protein</fullName>
    </recommendedName>
</protein>
<organism evidence="2 3">
    <name type="scientific">Cohnella phaseoli</name>
    <dbReference type="NCBI Taxonomy" id="456490"/>
    <lineage>
        <taxon>Bacteria</taxon>
        <taxon>Bacillati</taxon>
        <taxon>Bacillota</taxon>
        <taxon>Bacilli</taxon>
        <taxon>Bacillales</taxon>
        <taxon>Paenibacillaceae</taxon>
        <taxon>Cohnella</taxon>
    </lineage>
</organism>
<feature type="signal peptide" evidence="1">
    <location>
        <begin position="1"/>
        <end position="20"/>
    </location>
</feature>
<comment type="caution">
    <text evidence="2">The sequence shown here is derived from an EMBL/GenBank/DDBJ whole genome shotgun (WGS) entry which is preliminary data.</text>
</comment>
<evidence type="ECO:0000256" key="1">
    <source>
        <dbReference type="SAM" id="SignalP"/>
    </source>
</evidence>
<evidence type="ECO:0000313" key="2">
    <source>
        <dbReference type="EMBL" id="RED76396.1"/>
    </source>
</evidence>
<dbReference type="RefSeq" id="WP_116061687.1">
    <property type="nucleotide sequence ID" value="NZ_QRDZ01000012.1"/>
</dbReference>
<dbReference type="AlphaFoldDB" id="A0A3D9JSJ6"/>
<keyword evidence="3" id="KW-1185">Reference proteome</keyword>